<evidence type="ECO:0000256" key="1">
    <source>
        <dbReference type="ARBA" id="ARBA00022723"/>
    </source>
</evidence>
<evidence type="ECO:0000313" key="6">
    <source>
        <dbReference type="EMBL" id="KIM26835.1"/>
    </source>
</evidence>
<dbReference type="Pfam" id="PF01753">
    <property type="entry name" value="zf-MYND"/>
    <property type="match status" value="1"/>
</dbReference>
<dbReference type="AlphaFoldDB" id="A0A0C3AQI0"/>
<keyword evidence="2 4" id="KW-0863">Zinc-finger</keyword>
<gene>
    <name evidence="6" type="ORF">M408DRAFT_9676</name>
</gene>
<proteinExistence type="predicted"/>
<dbReference type="GO" id="GO:0008270">
    <property type="term" value="F:zinc ion binding"/>
    <property type="evidence" value="ECO:0007669"/>
    <property type="project" value="UniProtKB-KW"/>
</dbReference>
<evidence type="ECO:0000259" key="5">
    <source>
        <dbReference type="PROSITE" id="PS50865"/>
    </source>
</evidence>
<keyword evidence="1" id="KW-0479">Metal-binding</keyword>
<reference evidence="6 7" key="1">
    <citation type="submission" date="2014-04" db="EMBL/GenBank/DDBJ databases">
        <authorList>
            <consortium name="DOE Joint Genome Institute"/>
            <person name="Kuo A."/>
            <person name="Zuccaro A."/>
            <person name="Kohler A."/>
            <person name="Nagy L.G."/>
            <person name="Floudas D."/>
            <person name="Copeland A."/>
            <person name="Barry K.W."/>
            <person name="Cichocki N."/>
            <person name="Veneault-Fourrey C."/>
            <person name="LaButti K."/>
            <person name="Lindquist E.A."/>
            <person name="Lipzen A."/>
            <person name="Lundell T."/>
            <person name="Morin E."/>
            <person name="Murat C."/>
            <person name="Sun H."/>
            <person name="Tunlid A."/>
            <person name="Henrissat B."/>
            <person name="Grigoriev I.V."/>
            <person name="Hibbett D.S."/>
            <person name="Martin F."/>
            <person name="Nordberg H.P."/>
            <person name="Cantor M.N."/>
            <person name="Hua S.X."/>
        </authorList>
    </citation>
    <scope>NUCLEOTIDE SEQUENCE [LARGE SCALE GENOMIC DNA]</scope>
    <source>
        <strain evidence="6 7">MAFF 305830</strain>
    </source>
</reference>
<evidence type="ECO:0000256" key="4">
    <source>
        <dbReference type="PROSITE-ProRule" id="PRU00134"/>
    </source>
</evidence>
<sequence length="300" mass="35208">MSEVPDLFDKLPAWARLKLFVHPGHKDWKQCNNCHVYKDIAVLKACACSKTRIRPIYYCGKECQRANWQSHKFDCKFFRAQPTPIKEVISGKDKDAMRLWKMLAEWEFTNSQTWSMRVAYHYNPSICPSQVVFDIIVEAPSQQIVGFCFTPKIKVNQGTFFTLPELKERQGRDQLWYRILATYKGRQLNAESIHRAPPAYSANVQDLNFPEWPWIASELTRYPNNSSSITDKKWDLLLTAVEFQRRDDSEFFSEFVAPKMCIDQRMVVDKLDDWYKTLTSFDTWALLTESGYVAKVINRE</sequence>
<dbReference type="InterPro" id="IPR002893">
    <property type="entry name" value="Znf_MYND"/>
</dbReference>
<name>A0A0C3AQI0_SERVB</name>
<dbReference type="PROSITE" id="PS50865">
    <property type="entry name" value="ZF_MYND_2"/>
    <property type="match status" value="1"/>
</dbReference>
<dbReference type="STRING" id="933852.A0A0C3AQI0"/>
<reference evidence="7" key="2">
    <citation type="submission" date="2015-01" db="EMBL/GenBank/DDBJ databases">
        <title>Evolutionary Origins and Diversification of the Mycorrhizal Mutualists.</title>
        <authorList>
            <consortium name="DOE Joint Genome Institute"/>
            <consortium name="Mycorrhizal Genomics Consortium"/>
            <person name="Kohler A."/>
            <person name="Kuo A."/>
            <person name="Nagy L.G."/>
            <person name="Floudas D."/>
            <person name="Copeland A."/>
            <person name="Barry K.W."/>
            <person name="Cichocki N."/>
            <person name="Veneault-Fourrey C."/>
            <person name="LaButti K."/>
            <person name="Lindquist E.A."/>
            <person name="Lipzen A."/>
            <person name="Lundell T."/>
            <person name="Morin E."/>
            <person name="Murat C."/>
            <person name="Riley R."/>
            <person name="Ohm R."/>
            <person name="Sun H."/>
            <person name="Tunlid A."/>
            <person name="Henrissat B."/>
            <person name="Grigoriev I.V."/>
            <person name="Hibbett D.S."/>
            <person name="Martin F."/>
        </authorList>
    </citation>
    <scope>NUCLEOTIDE SEQUENCE [LARGE SCALE GENOMIC DNA]</scope>
    <source>
        <strain evidence="7">MAFF 305830</strain>
    </source>
</reference>
<protein>
    <recommendedName>
        <fullName evidence="5">MYND-type domain-containing protein</fullName>
    </recommendedName>
</protein>
<feature type="domain" description="MYND-type" evidence="5">
    <location>
        <begin position="31"/>
        <end position="75"/>
    </location>
</feature>
<dbReference type="OrthoDB" id="432970at2759"/>
<organism evidence="6 7">
    <name type="scientific">Serendipita vermifera MAFF 305830</name>
    <dbReference type="NCBI Taxonomy" id="933852"/>
    <lineage>
        <taxon>Eukaryota</taxon>
        <taxon>Fungi</taxon>
        <taxon>Dikarya</taxon>
        <taxon>Basidiomycota</taxon>
        <taxon>Agaricomycotina</taxon>
        <taxon>Agaricomycetes</taxon>
        <taxon>Sebacinales</taxon>
        <taxon>Serendipitaceae</taxon>
        <taxon>Serendipita</taxon>
    </lineage>
</organism>
<dbReference type="HOGENOM" id="CLU_076959_0_0_1"/>
<evidence type="ECO:0000313" key="7">
    <source>
        <dbReference type="Proteomes" id="UP000054097"/>
    </source>
</evidence>
<accession>A0A0C3AQI0</accession>
<evidence type="ECO:0000256" key="2">
    <source>
        <dbReference type="ARBA" id="ARBA00022771"/>
    </source>
</evidence>
<dbReference type="SUPFAM" id="SSF144232">
    <property type="entry name" value="HIT/MYND zinc finger-like"/>
    <property type="match status" value="1"/>
</dbReference>
<dbReference type="EMBL" id="KN824303">
    <property type="protein sequence ID" value="KIM26835.1"/>
    <property type="molecule type" value="Genomic_DNA"/>
</dbReference>
<dbReference type="Gene3D" id="6.10.140.2220">
    <property type="match status" value="1"/>
</dbReference>
<keyword evidence="7" id="KW-1185">Reference proteome</keyword>
<keyword evidence="3" id="KW-0862">Zinc</keyword>
<dbReference type="Proteomes" id="UP000054097">
    <property type="component" value="Unassembled WGS sequence"/>
</dbReference>
<evidence type="ECO:0000256" key="3">
    <source>
        <dbReference type="ARBA" id="ARBA00022833"/>
    </source>
</evidence>